<dbReference type="CDD" id="cd02803">
    <property type="entry name" value="OYE_like_FMN_family"/>
    <property type="match status" value="1"/>
</dbReference>
<dbReference type="OrthoDB" id="3169239at2"/>
<dbReference type="Pfam" id="PF00724">
    <property type="entry name" value="Oxidored_FMN"/>
    <property type="match status" value="1"/>
</dbReference>
<dbReference type="GO" id="GO:0016491">
    <property type="term" value="F:oxidoreductase activity"/>
    <property type="evidence" value="ECO:0007669"/>
    <property type="project" value="InterPro"/>
</dbReference>
<dbReference type="InterPro" id="IPR045247">
    <property type="entry name" value="Oye-like"/>
</dbReference>
<dbReference type="EMBL" id="BIFH01000022">
    <property type="protein sequence ID" value="GCD96897.1"/>
    <property type="molecule type" value="Genomic_DNA"/>
</dbReference>
<dbReference type="SUPFAM" id="SSF51395">
    <property type="entry name" value="FMN-linked oxidoreductases"/>
    <property type="match status" value="1"/>
</dbReference>
<dbReference type="GO" id="GO:0010181">
    <property type="term" value="F:FMN binding"/>
    <property type="evidence" value="ECO:0007669"/>
    <property type="project" value="InterPro"/>
</dbReference>
<feature type="domain" description="NADH:flavin oxidoreductase/NADH oxidase N-terminal" evidence="1">
    <location>
        <begin position="17"/>
        <end position="353"/>
    </location>
</feature>
<gene>
    <name evidence="2" type="ORF">EHYA_04584</name>
</gene>
<dbReference type="Proteomes" id="UP000286931">
    <property type="component" value="Unassembled WGS sequence"/>
</dbReference>
<comment type="caution">
    <text evidence="2">The sequence shown here is derived from an EMBL/GenBank/DDBJ whole genome shotgun (WGS) entry which is preliminary data.</text>
</comment>
<protein>
    <submittedName>
        <fullName evidence="2">NADH:flavin oxidoreductase</fullName>
    </submittedName>
</protein>
<dbReference type="Gene3D" id="3.20.20.70">
    <property type="entry name" value="Aldolase class I"/>
    <property type="match status" value="1"/>
</dbReference>
<proteinExistence type="predicted"/>
<sequence length="380" mass="40566">MNTDTSVAENRVHAALAPARLGGLDLANSLAVAPMTRVSASEDGVATAEMADYYAGFARGGFGVVISEGTYTDTRFSQGYPNQPGIVTSRHVEAWSRVVEAVGATGTPMILQLMHAGALSQGSHYREDTAGPSAVRPLGEKMSEYGGSGPWDVPRAMSLDDIEEAIQGFVASAVNASVAGFAGVEIHGANGYLLDQFLTDYTNRRTDRYGGGVADRVRLVAEVVERVRRHTRPEFVVGVRLSQTKVNDFAHRWDGAKAAEIVFGAVGAAGASYLHVASEGRDWLETARLDNGETITAVARRVSGLPVIANGGMHNADQADRLLTEGHADLLSLGRGALANPDLPHRLAKGEPLEAFDHMILQPRADLDNARQWRERRAAA</sequence>
<dbReference type="RefSeq" id="WP_126638924.1">
    <property type="nucleotide sequence ID" value="NZ_BIFH01000022.1"/>
</dbReference>
<evidence type="ECO:0000259" key="1">
    <source>
        <dbReference type="Pfam" id="PF00724"/>
    </source>
</evidence>
<dbReference type="InterPro" id="IPR013785">
    <property type="entry name" value="Aldolase_TIM"/>
</dbReference>
<organism evidence="2 3">
    <name type="scientific">Embleya hyalina</name>
    <dbReference type="NCBI Taxonomy" id="516124"/>
    <lineage>
        <taxon>Bacteria</taxon>
        <taxon>Bacillati</taxon>
        <taxon>Actinomycetota</taxon>
        <taxon>Actinomycetes</taxon>
        <taxon>Kitasatosporales</taxon>
        <taxon>Streptomycetaceae</taxon>
        <taxon>Embleya</taxon>
    </lineage>
</organism>
<accession>A0A401YQQ8</accession>
<evidence type="ECO:0000313" key="3">
    <source>
        <dbReference type="Proteomes" id="UP000286931"/>
    </source>
</evidence>
<dbReference type="PANTHER" id="PTHR22893">
    <property type="entry name" value="NADH OXIDOREDUCTASE-RELATED"/>
    <property type="match status" value="1"/>
</dbReference>
<dbReference type="AlphaFoldDB" id="A0A401YQQ8"/>
<reference evidence="2 3" key="1">
    <citation type="submission" date="2018-12" db="EMBL/GenBank/DDBJ databases">
        <title>Draft genome sequence of Embleya hyalina NBRC 13850T.</title>
        <authorList>
            <person name="Komaki H."/>
            <person name="Hosoyama A."/>
            <person name="Kimura A."/>
            <person name="Ichikawa N."/>
            <person name="Tamura T."/>
        </authorList>
    </citation>
    <scope>NUCLEOTIDE SEQUENCE [LARGE SCALE GENOMIC DNA]</scope>
    <source>
        <strain evidence="2 3">NBRC 13850</strain>
    </source>
</reference>
<keyword evidence="3" id="KW-1185">Reference proteome</keyword>
<name>A0A401YQQ8_9ACTN</name>
<dbReference type="PANTHER" id="PTHR22893:SF91">
    <property type="entry name" value="NADPH DEHYDROGENASE 2-RELATED"/>
    <property type="match status" value="1"/>
</dbReference>
<evidence type="ECO:0000313" key="2">
    <source>
        <dbReference type="EMBL" id="GCD96897.1"/>
    </source>
</evidence>
<dbReference type="InterPro" id="IPR001155">
    <property type="entry name" value="OxRdtase_FMN_N"/>
</dbReference>